<dbReference type="OrthoDB" id="3365394at2759"/>
<keyword evidence="3" id="KW-1185">Reference proteome</keyword>
<dbReference type="GeneID" id="20376639"/>
<organism evidence="2 3">
    <name type="scientific">Wallemia ichthyophaga (strain EXF-994 / CBS 113033)</name>
    <dbReference type="NCBI Taxonomy" id="1299270"/>
    <lineage>
        <taxon>Eukaryota</taxon>
        <taxon>Fungi</taxon>
        <taxon>Dikarya</taxon>
        <taxon>Basidiomycota</taxon>
        <taxon>Wallemiomycotina</taxon>
        <taxon>Wallemiomycetes</taxon>
        <taxon>Wallemiales</taxon>
        <taxon>Wallemiaceae</taxon>
        <taxon>Wallemia</taxon>
    </lineage>
</organism>
<dbReference type="RefSeq" id="XP_009267178.1">
    <property type="nucleotide sequence ID" value="XM_009268903.1"/>
</dbReference>
<evidence type="ECO:0000313" key="2">
    <source>
        <dbReference type="EMBL" id="EOR02011.1"/>
    </source>
</evidence>
<dbReference type="AlphaFoldDB" id="R9API4"/>
<evidence type="ECO:0000313" key="3">
    <source>
        <dbReference type="Proteomes" id="UP000014064"/>
    </source>
</evidence>
<feature type="region of interest" description="Disordered" evidence="1">
    <location>
        <begin position="133"/>
        <end position="163"/>
    </location>
</feature>
<name>R9API4_WALI9</name>
<feature type="compositionally biased region" description="Pro residues" evidence="1">
    <location>
        <begin position="60"/>
        <end position="74"/>
    </location>
</feature>
<feature type="region of interest" description="Disordered" evidence="1">
    <location>
        <begin position="52"/>
        <end position="107"/>
    </location>
</feature>
<dbReference type="EMBL" id="KE007228">
    <property type="protein sequence ID" value="EOR02011.1"/>
    <property type="molecule type" value="Genomic_DNA"/>
</dbReference>
<dbReference type="HOGENOM" id="CLU_1636732_0_0_1"/>
<evidence type="ECO:0000256" key="1">
    <source>
        <dbReference type="SAM" id="MobiDB-lite"/>
    </source>
</evidence>
<sequence length="178" mass="19947">MDEITIAHALSNRISIDVERSLIHQEMITPPHSTTSTNFSINSRTSEILRRRRAGRVLPPQKPIPTCPVPPIPSHPYANSTTSNSFAGSSPASSPRPDHHSHTLGAPSVSSAQSIFYMPNFDEWSMKSHQLSNMSNMSGHLSSNESTHEGRESRQSFSRFSKRKSKVFSTRIRNFFKE</sequence>
<protein>
    <submittedName>
        <fullName evidence="2">Uncharacterized protein</fullName>
    </submittedName>
</protein>
<feature type="compositionally biased region" description="Polar residues" evidence="1">
    <location>
        <begin position="133"/>
        <end position="145"/>
    </location>
</feature>
<proteinExistence type="predicted"/>
<dbReference type="KEGG" id="wic:J056_003687"/>
<accession>R9API4</accession>
<feature type="compositionally biased region" description="Low complexity" evidence="1">
    <location>
        <begin position="83"/>
        <end position="95"/>
    </location>
</feature>
<reference evidence="3" key="1">
    <citation type="journal article" date="2013" name="BMC Genomics">
        <title>Genome and transcriptome sequencing of the halophilic fungus Wallemia ichthyophaga: haloadaptations present and absent.</title>
        <authorList>
            <person name="Zajc J."/>
            <person name="Liu Y."/>
            <person name="Dai W."/>
            <person name="Yang Z."/>
            <person name="Hu J."/>
            <person name="Gostincar C."/>
            <person name="Gunde-Cimerman N."/>
        </authorList>
    </citation>
    <scope>NUCLEOTIDE SEQUENCE [LARGE SCALE GENOMIC DNA]</scope>
    <source>
        <strain evidence="3">EXF-994 / CBS 113033</strain>
    </source>
</reference>
<dbReference type="OMA" id="EITIAHA"/>
<gene>
    <name evidence="2" type="ORF">J056_003687</name>
</gene>
<dbReference type="Proteomes" id="UP000014064">
    <property type="component" value="Unassembled WGS sequence"/>
</dbReference>